<proteinExistence type="predicted"/>
<name>A0A1H8IQZ2_9RHOB</name>
<sequence length="68" mass="7244">MTRLALIATVFGLTLASGASAMNVTLDVPSLWPAEGAFETKRKTQATVTRTQTTTRPAAAPKAVRQDR</sequence>
<dbReference type="RefSeq" id="WP_074788159.1">
    <property type="nucleotide sequence ID" value="NZ_FOBO01000025.1"/>
</dbReference>
<feature type="chain" id="PRO_5010223975" evidence="2">
    <location>
        <begin position="22"/>
        <end position="68"/>
    </location>
</feature>
<feature type="compositionally biased region" description="Low complexity" evidence="1">
    <location>
        <begin position="45"/>
        <end position="68"/>
    </location>
</feature>
<evidence type="ECO:0000313" key="4">
    <source>
        <dbReference type="Proteomes" id="UP000182160"/>
    </source>
</evidence>
<evidence type="ECO:0000256" key="1">
    <source>
        <dbReference type="SAM" id="MobiDB-lite"/>
    </source>
</evidence>
<keyword evidence="2" id="KW-0732">Signal</keyword>
<feature type="region of interest" description="Disordered" evidence="1">
    <location>
        <begin position="42"/>
        <end position="68"/>
    </location>
</feature>
<gene>
    <name evidence="3" type="ORF">SAMN04488077_1252</name>
</gene>
<protein>
    <submittedName>
        <fullName evidence="3">Uncharacterized protein</fullName>
    </submittedName>
</protein>
<dbReference type="Proteomes" id="UP000182160">
    <property type="component" value="Unassembled WGS sequence"/>
</dbReference>
<dbReference type="AlphaFoldDB" id="A0A1H8IQZ2"/>
<dbReference type="EMBL" id="FOBO01000025">
    <property type="protein sequence ID" value="SEN70809.1"/>
    <property type="molecule type" value="Genomic_DNA"/>
</dbReference>
<feature type="signal peptide" evidence="2">
    <location>
        <begin position="1"/>
        <end position="21"/>
    </location>
</feature>
<evidence type="ECO:0000256" key="2">
    <source>
        <dbReference type="SAM" id="SignalP"/>
    </source>
</evidence>
<reference evidence="3 4" key="1">
    <citation type="submission" date="2016-10" db="EMBL/GenBank/DDBJ databases">
        <authorList>
            <person name="de Groot N.N."/>
        </authorList>
    </citation>
    <scope>NUCLEOTIDE SEQUENCE [LARGE SCALE GENOMIC DNA]</scope>
    <source>
        <strain evidence="3 4">DSM 11457</strain>
    </source>
</reference>
<evidence type="ECO:0000313" key="3">
    <source>
        <dbReference type="EMBL" id="SEN70809.1"/>
    </source>
</evidence>
<organism evidence="3 4">
    <name type="scientific">Roseovarius tolerans</name>
    <dbReference type="NCBI Taxonomy" id="74031"/>
    <lineage>
        <taxon>Bacteria</taxon>
        <taxon>Pseudomonadati</taxon>
        <taxon>Pseudomonadota</taxon>
        <taxon>Alphaproteobacteria</taxon>
        <taxon>Rhodobacterales</taxon>
        <taxon>Roseobacteraceae</taxon>
        <taxon>Roseovarius</taxon>
    </lineage>
</organism>
<accession>A0A1H8IQZ2</accession>